<dbReference type="EnsemblPlants" id="Pp3c1_27330V3.2">
    <property type="protein sequence ID" value="Pp3c1_27330V3.2"/>
    <property type="gene ID" value="Pp3c1_27330"/>
</dbReference>
<feature type="region of interest" description="Disordered" evidence="2">
    <location>
        <begin position="1051"/>
        <end position="1136"/>
    </location>
</feature>
<feature type="compositionally biased region" description="Basic and acidic residues" evidence="2">
    <location>
        <begin position="1151"/>
        <end position="1169"/>
    </location>
</feature>
<dbReference type="Gramene" id="Pp3c1_27330V3.2">
    <property type="protein sequence ID" value="Pp3c1_27330V3.2"/>
    <property type="gene ID" value="Pp3c1_27330"/>
</dbReference>
<dbReference type="AlphaFoldDB" id="A0A7I4BS37"/>
<evidence type="ECO:0000313" key="3">
    <source>
        <dbReference type="EnsemblPlants" id="Pp3c1_27330V3.2"/>
    </source>
</evidence>
<dbReference type="Proteomes" id="UP000006727">
    <property type="component" value="Chromosome 1"/>
</dbReference>
<dbReference type="EMBL" id="ABEU02000001">
    <property type="status" value="NOT_ANNOTATED_CDS"/>
    <property type="molecule type" value="Genomic_DNA"/>
</dbReference>
<feature type="coiled-coil region" evidence="1">
    <location>
        <begin position="209"/>
        <end position="236"/>
    </location>
</feature>
<feature type="coiled-coil region" evidence="1">
    <location>
        <begin position="559"/>
        <end position="615"/>
    </location>
</feature>
<reference evidence="3 4" key="2">
    <citation type="journal article" date="2018" name="Plant J.">
        <title>The Physcomitrella patens chromosome-scale assembly reveals moss genome structure and evolution.</title>
        <authorList>
            <person name="Lang D."/>
            <person name="Ullrich K.K."/>
            <person name="Murat F."/>
            <person name="Fuchs J."/>
            <person name="Jenkins J."/>
            <person name="Haas F.B."/>
            <person name="Piednoel M."/>
            <person name="Gundlach H."/>
            <person name="Van Bel M."/>
            <person name="Meyberg R."/>
            <person name="Vives C."/>
            <person name="Morata J."/>
            <person name="Symeonidi A."/>
            <person name="Hiss M."/>
            <person name="Muchero W."/>
            <person name="Kamisugi Y."/>
            <person name="Saleh O."/>
            <person name="Blanc G."/>
            <person name="Decker E.L."/>
            <person name="van Gessel N."/>
            <person name="Grimwood J."/>
            <person name="Hayes R.D."/>
            <person name="Graham S.W."/>
            <person name="Gunter L.E."/>
            <person name="McDaniel S.F."/>
            <person name="Hoernstein S.N.W."/>
            <person name="Larsson A."/>
            <person name="Li F.W."/>
            <person name="Perroud P.F."/>
            <person name="Phillips J."/>
            <person name="Ranjan P."/>
            <person name="Rokshar D.S."/>
            <person name="Rothfels C.J."/>
            <person name="Schneider L."/>
            <person name="Shu S."/>
            <person name="Stevenson D.W."/>
            <person name="Thummler F."/>
            <person name="Tillich M."/>
            <person name="Villarreal Aguilar J.C."/>
            <person name="Widiez T."/>
            <person name="Wong G.K."/>
            <person name="Wymore A."/>
            <person name="Zhang Y."/>
            <person name="Zimmer A.D."/>
            <person name="Quatrano R.S."/>
            <person name="Mayer K.F.X."/>
            <person name="Goodstein D."/>
            <person name="Casacuberta J.M."/>
            <person name="Vandepoele K."/>
            <person name="Reski R."/>
            <person name="Cuming A.C."/>
            <person name="Tuskan G.A."/>
            <person name="Maumus F."/>
            <person name="Salse J."/>
            <person name="Schmutz J."/>
            <person name="Rensing S.A."/>
        </authorList>
    </citation>
    <scope>NUCLEOTIDE SEQUENCE [LARGE SCALE GENOMIC DNA]</scope>
    <source>
        <strain evidence="3 4">cv. Gransden 2004</strain>
    </source>
</reference>
<evidence type="ECO:0000256" key="1">
    <source>
        <dbReference type="SAM" id="Coils"/>
    </source>
</evidence>
<dbReference type="PANTHER" id="PTHR47747:SF2">
    <property type="entry name" value="RIBONUCLEASE P PROTEIN SUBUNIT P38-LIKE PROTEIN"/>
    <property type="match status" value="1"/>
</dbReference>
<gene>
    <name evidence="3" type="primary">LOC112289861</name>
</gene>
<keyword evidence="1" id="KW-0175">Coiled coil</keyword>
<accession>A0A7I4BS37</accession>
<organism evidence="3 4">
    <name type="scientific">Physcomitrium patens</name>
    <name type="common">Spreading-leaved earth moss</name>
    <name type="synonym">Physcomitrella patens</name>
    <dbReference type="NCBI Taxonomy" id="3218"/>
    <lineage>
        <taxon>Eukaryota</taxon>
        <taxon>Viridiplantae</taxon>
        <taxon>Streptophyta</taxon>
        <taxon>Embryophyta</taxon>
        <taxon>Bryophyta</taxon>
        <taxon>Bryophytina</taxon>
        <taxon>Bryopsida</taxon>
        <taxon>Funariidae</taxon>
        <taxon>Funariales</taxon>
        <taxon>Funariaceae</taxon>
        <taxon>Physcomitrium</taxon>
    </lineage>
</organism>
<evidence type="ECO:0000256" key="2">
    <source>
        <dbReference type="SAM" id="MobiDB-lite"/>
    </source>
</evidence>
<sequence length="1186" mass="133327">MAGLKVKDLLSELEPYSSRQFDLMNPLMDLTSDHENTMRKYLGLSGGESWPLLAEYLGVALAFAALGALIRDAHGTAVKEEVNDDFQKPQRPAIQTMLKGAMERLQYLAQNAQDLEERLTNWDHVKASFVQKLNTAEEEIKELRVRRAEDAKANDKVAQIYATREQGWKFEKKKLRHEIDILKKDPTIQEASELHTLKASLRKRQCEGCDAKKRRIRELEKAILEKEDVALTAKENVRTKGEEIRVLTSNLAAVTKTVVQVNEQLRIELANSADRETILDEVRNRQHEAECQLAKAVEELDNTKTHLQALSLVTEKHSEVTRSLISELAILRQETEDKDVMISTMLERSEVEKQEKEDLARLIAGAQAGKELGNAQTTQWRRVAEDSTRRNLFAGVPYAGRSGHRNHRSLGNPSELEEVAALQRFQPWEIDSLLAPCSAGSTPNGALLPGIQDPSSDPEIVARFEMVKRRQTMYLEDKHWTQIESFERQLRVKDERLSVFRSKLIALESELAQSRKEGDEWDSSTAVEVCTTGIKSKQVGSTSPNLMEVLERAVYTGEAMTYQRSLEKLLIELKNVTDKLSQKNAEHNSIVKKMAENAKADLQNKDMQLTDLQTKLCQVQQQLNEVRLANEMSSSQKCEEEFLANMGLFHEPKTEDVQFSSPCYVVDSRMKVSERRLHTEESALQEDSASASAKLLTKLKDMCLKEDNPPALVRFHRQLELNSSDDFVFSSDDCWLIAEPKTSEMLSGSQPENVSHFVCEDKGVVISKNSPQSPCQRDTIPLGMGTNPQKTVNKQPLSPQAGTYSSIVDEAVFTQAPSKGKKSTRPARLDMFDVLEDHKPQRILFHEPEDSHIPITNPTFVTEESEDQLALGEARTTSRTREDMQVLGLALEVKSIEQKLSKLKTSTVNAQPPAPRPARSVKGSVQQMGEKQTNRYCGLAGKFSQFAKQIGLTKSNRKVAANPPIEVKKESSPVLQSDLCLRKNPLFFQETSAFELASLHKRAETVGRNLAAIKAKLERENSLGFCKDYKPSLHSKGKLLDTVRSHLFQVQGALRNSKPTKTTSAPRSPSLSKSNQCTAPKALTPRKLSSTTNPSTPSGKRYCSTKTLTPPGRITSSKQASSPPERWAGSATIRTPPKTTMRELLKDDSRTRAAFGRRETKPAMHDQWTRKTYTQDSLRMDLEHLR</sequence>
<feature type="compositionally biased region" description="Polar residues" evidence="2">
    <location>
        <begin position="1057"/>
        <end position="1078"/>
    </location>
</feature>
<proteinExistence type="predicted"/>
<feature type="region of interest" description="Disordered" evidence="2">
    <location>
        <begin position="769"/>
        <end position="798"/>
    </location>
</feature>
<keyword evidence="4" id="KW-1185">Reference proteome</keyword>
<dbReference type="RefSeq" id="XP_024391309.1">
    <property type="nucleotide sequence ID" value="XM_024535541.2"/>
</dbReference>
<feature type="region of interest" description="Disordered" evidence="2">
    <location>
        <begin position="1151"/>
        <end position="1170"/>
    </location>
</feature>
<dbReference type="GeneID" id="112289861"/>
<evidence type="ECO:0000313" key="4">
    <source>
        <dbReference type="Proteomes" id="UP000006727"/>
    </source>
</evidence>
<feature type="coiled-coil region" evidence="1">
    <location>
        <begin position="98"/>
        <end position="153"/>
    </location>
</feature>
<name>A0A7I4BS37_PHYPA</name>
<reference evidence="3" key="3">
    <citation type="submission" date="2020-12" db="UniProtKB">
        <authorList>
            <consortium name="EnsemblPlants"/>
        </authorList>
    </citation>
    <scope>IDENTIFICATION</scope>
</reference>
<reference evidence="3 4" key="1">
    <citation type="journal article" date="2008" name="Science">
        <title>The Physcomitrella genome reveals evolutionary insights into the conquest of land by plants.</title>
        <authorList>
            <person name="Rensing S."/>
            <person name="Lang D."/>
            <person name="Zimmer A."/>
            <person name="Terry A."/>
            <person name="Salamov A."/>
            <person name="Shapiro H."/>
            <person name="Nishiyama T."/>
            <person name="Perroud P.-F."/>
            <person name="Lindquist E."/>
            <person name="Kamisugi Y."/>
            <person name="Tanahashi T."/>
            <person name="Sakakibara K."/>
            <person name="Fujita T."/>
            <person name="Oishi K."/>
            <person name="Shin-I T."/>
            <person name="Kuroki Y."/>
            <person name="Toyoda A."/>
            <person name="Suzuki Y."/>
            <person name="Hashimoto A."/>
            <person name="Yamaguchi K."/>
            <person name="Sugano A."/>
            <person name="Kohara Y."/>
            <person name="Fujiyama A."/>
            <person name="Anterola A."/>
            <person name="Aoki S."/>
            <person name="Ashton N."/>
            <person name="Barbazuk W.B."/>
            <person name="Barker E."/>
            <person name="Bennetzen J."/>
            <person name="Bezanilla M."/>
            <person name="Blankenship R."/>
            <person name="Cho S.H."/>
            <person name="Dutcher S."/>
            <person name="Estelle M."/>
            <person name="Fawcett J.A."/>
            <person name="Gundlach H."/>
            <person name="Hanada K."/>
            <person name="Heyl A."/>
            <person name="Hicks K.A."/>
            <person name="Hugh J."/>
            <person name="Lohr M."/>
            <person name="Mayer K."/>
            <person name="Melkozernov A."/>
            <person name="Murata T."/>
            <person name="Nelson D."/>
            <person name="Pils B."/>
            <person name="Prigge M."/>
            <person name="Reiss B."/>
            <person name="Renner T."/>
            <person name="Rombauts S."/>
            <person name="Rushton P."/>
            <person name="Sanderfoot A."/>
            <person name="Schween G."/>
            <person name="Shiu S.-H."/>
            <person name="Stueber K."/>
            <person name="Theodoulou F.L."/>
            <person name="Tu H."/>
            <person name="Van de Peer Y."/>
            <person name="Verrier P.J."/>
            <person name="Waters E."/>
            <person name="Wood A."/>
            <person name="Yang L."/>
            <person name="Cove D."/>
            <person name="Cuming A."/>
            <person name="Hasebe M."/>
            <person name="Lucas S."/>
            <person name="Mishler D.B."/>
            <person name="Reski R."/>
            <person name="Grigoriev I."/>
            <person name="Quatrano R.S."/>
            <person name="Boore J.L."/>
        </authorList>
    </citation>
    <scope>NUCLEOTIDE SEQUENCE [LARGE SCALE GENOMIC DNA]</scope>
    <source>
        <strain evidence="3 4">cv. Gransden 2004</strain>
    </source>
</reference>
<feature type="region of interest" description="Disordered" evidence="2">
    <location>
        <begin position="905"/>
        <end position="927"/>
    </location>
</feature>
<dbReference type="PANTHER" id="PTHR47747">
    <property type="entry name" value="RIBONUCLEASE P PROTEIN SUBUNIT P38-LIKE PROTEIN"/>
    <property type="match status" value="1"/>
</dbReference>
<feature type="compositionally biased region" description="Polar residues" evidence="2">
    <location>
        <begin position="786"/>
        <end position="798"/>
    </location>
</feature>
<protein>
    <submittedName>
        <fullName evidence="3">Uncharacterized protein</fullName>
    </submittedName>
</protein>
<feature type="compositionally biased region" description="Polar residues" evidence="2">
    <location>
        <begin position="1087"/>
        <end position="1122"/>
    </location>
</feature>